<evidence type="ECO:0000259" key="6">
    <source>
        <dbReference type="Pfam" id="PF02770"/>
    </source>
</evidence>
<dbReference type="SUPFAM" id="SSF56645">
    <property type="entry name" value="Acyl-CoA dehydrogenase NM domain-like"/>
    <property type="match status" value="1"/>
</dbReference>
<dbReference type="EMBL" id="KZ679677">
    <property type="protein sequence ID" value="PTB58094.1"/>
    <property type="molecule type" value="Genomic_DNA"/>
</dbReference>
<reference evidence="8 9" key="1">
    <citation type="submission" date="2016-07" db="EMBL/GenBank/DDBJ databases">
        <title>Multiple horizontal gene transfer events from other fungi enriched the ability of initially mycotrophic Trichoderma (Ascomycota) to feed on dead plant biomass.</title>
        <authorList>
            <consortium name="DOE Joint Genome Institute"/>
            <person name="Aerts A."/>
            <person name="Atanasova L."/>
            <person name="Chenthamara K."/>
            <person name="Zhang J."/>
            <person name="Grujic M."/>
            <person name="Henrissat B."/>
            <person name="Kuo A."/>
            <person name="Salamov A."/>
            <person name="Lipzen A."/>
            <person name="Labutti K."/>
            <person name="Barry K."/>
            <person name="Miao Y."/>
            <person name="Rahimi M.J."/>
            <person name="Shen Q."/>
            <person name="Grigoriev I.V."/>
            <person name="Kubicek C.P."/>
            <person name="Druzhinina I.S."/>
        </authorList>
    </citation>
    <scope>NUCLEOTIDE SEQUENCE [LARGE SCALE GENOMIC DNA]</scope>
    <source>
        <strain evidence="8 9">CBS 226.95</strain>
    </source>
</reference>
<dbReference type="InterPro" id="IPR009075">
    <property type="entry name" value="AcylCo_DH/oxidase_C"/>
</dbReference>
<evidence type="ECO:0000256" key="1">
    <source>
        <dbReference type="ARBA" id="ARBA00009347"/>
    </source>
</evidence>
<evidence type="ECO:0000259" key="7">
    <source>
        <dbReference type="Pfam" id="PF18158"/>
    </source>
</evidence>
<comment type="similarity">
    <text evidence="1 4">Belongs to the acyl-CoA dehydrogenase family.</text>
</comment>
<dbReference type="Pfam" id="PF00441">
    <property type="entry name" value="Acyl-CoA_dh_1"/>
    <property type="match status" value="1"/>
</dbReference>
<dbReference type="Proteomes" id="UP000241690">
    <property type="component" value="Unassembled WGS sequence"/>
</dbReference>
<dbReference type="Pfam" id="PF02770">
    <property type="entry name" value="Acyl-CoA_dh_M"/>
    <property type="match status" value="1"/>
</dbReference>
<feature type="domain" description="Acyl-CoA dehydrogenase/oxidase C-terminal" evidence="5">
    <location>
        <begin position="321"/>
        <end position="501"/>
    </location>
</feature>
<dbReference type="Gene3D" id="1.20.140.10">
    <property type="entry name" value="Butyryl-CoA Dehydrogenase, subunit A, domain 3"/>
    <property type="match status" value="1"/>
</dbReference>
<organism evidence="8 9">
    <name type="scientific">Trichoderma harzianum CBS 226.95</name>
    <dbReference type="NCBI Taxonomy" id="983964"/>
    <lineage>
        <taxon>Eukaryota</taxon>
        <taxon>Fungi</taxon>
        <taxon>Dikarya</taxon>
        <taxon>Ascomycota</taxon>
        <taxon>Pezizomycotina</taxon>
        <taxon>Sordariomycetes</taxon>
        <taxon>Hypocreomycetidae</taxon>
        <taxon>Hypocreales</taxon>
        <taxon>Hypocreaceae</taxon>
        <taxon>Trichoderma</taxon>
    </lineage>
</organism>
<accession>A0A2T4ALY8</accession>
<dbReference type="AlphaFoldDB" id="A0A2T4ALY8"/>
<feature type="domain" description="Adaptive response protein AidB N-terminal" evidence="7">
    <location>
        <begin position="41"/>
        <end position="168"/>
    </location>
</feature>
<name>A0A2T4ALY8_TRIHA</name>
<dbReference type="InterPro" id="IPR052904">
    <property type="entry name" value="Acyl-CoA_dehydrogenase-like"/>
</dbReference>
<keyword evidence="3 4" id="KW-0274">FAD</keyword>
<feature type="domain" description="Acyl-CoA oxidase/dehydrogenase middle" evidence="6">
    <location>
        <begin position="188"/>
        <end position="312"/>
    </location>
</feature>
<keyword evidence="9" id="KW-1185">Reference proteome</keyword>
<keyword evidence="2 4" id="KW-0285">Flavoprotein</keyword>
<dbReference type="InterPro" id="IPR009100">
    <property type="entry name" value="AcylCoA_DH/oxidase_NM_dom_sf"/>
</dbReference>
<evidence type="ECO:0000256" key="2">
    <source>
        <dbReference type="ARBA" id="ARBA00022630"/>
    </source>
</evidence>
<dbReference type="Gene3D" id="2.40.110.20">
    <property type="match status" value="1"/>
</dbReference>
<dbReference type="GeneID" id="36622791"/>
<dbReference type="InterPro" id="IPR041504">
    <property type="entry name" value="AidB_N"/>
</dbReference>
<dbReference type="InterPro" id="IPR006091">
    <property type="entry name" value="Acyl-CoA_Oxase/DH_mid-dom"/>
</dbReference>
<sequence>MEHSGANKGFFQPPPILPNQFYDDVSFQRCFKLFLPFSVITEVEAEVAALGRDVLSDEVFAWITDAERNKPYLKGSGRDAFGRWHGELVTGEGWRELQKFGLSRGIVATGYDTPYGAFSRPLQFLRLHLWEASSANVTCPSAMQDGAAALLRRHLASRRISEAERKVFEDAYRRLISRDPSVAWTSGQWMTERSGGSDVSQTETVATYQPEEAEGALASREGKIPLGPWSINGFKWFSSATDSNMTILLARTSQGGLSTFFAPMRRHDPTAKTMTGHPKANGSRLNGVWIQRLKNKLGTQSLPTAELVLEDMRGWKIGEEGKGIQEISTILTLTRIHNVVTACGYVGRGLGIARAYARRREVGAGRGARMKLTESTLHMRTLANLTAEYHGLMLLSNLCGYLLGISEHEATPPTSALAALTPADRLIDPLLRIVVPLAKAYVCKASVPLLYSCMESLGGVGYLVNEEQEYLNVARLYRDCCVLPIWEGTTDVLCTDMIRALKHPKTGAQSLDALENFIKTSSALKNETSVSKPPDWDPVAKWTAMRTYIDEKKQGDLVGEGREILWDIAEILISLLLFVDASTDGNEAAQEIFHRFVQDKFSREKRSRKTTAEELSRDLTIVYGVEEAEAVNREIIPKL</sequence>
<dbReference type="STRING" id="983964.A0A2T4ALY8"/>
<evidence type="ECO:0000259" key="5">
    <source>
        <dbReference type="Pfam" id="PF00441"/>
    </source>
</evidence>
<dbReference type="InterPro" id="IPR036250">
    <property type="entry name" value="AcylCo_DH-like_C"/>
</dbReference>
<keyword evidence="4" id="KW-0560">Oxidoreductase</keyword>
<proteinExistence type="inferred from homology"/>
<evidence type="ECO:0000313" key="9">
    <source>
        <dbReference type="Proteomes" id="UP000241690"/>
    </source>
</evidence>
<evidence type="ECO:0000313" key="8">
    <source>
        <dbReference type="EMBL" id="PTB58094.1"/>
    </source>
</evidence>
<evidence type="ECO:0000256" key="3">
    <source>
        <dbReference type="ARBA" id="ARBA00022827"/>
    </source>
</evidence>
<evidence type="ECO:0008006" key="10">
    <source>
        <dbReference type="Google" id="ProtNLM"/>
    </source>
</evidence>
<gene>
    <name evidence="8" type="ORF">M431DRAFT_3111</name>
</gene>
<dbReference type="PANTHER" id="PTHR42707:SF2">
    <property type="entry name" value="ACD11 DEHYDROGENASE"/>
    <property type="match status" value="1"/>
</dbReference>
<dbReference type="Pfam" id="PF18158">
    <property type="entry name" value="AidB_N"/>
    <property type="match status" value="1"/>
</dbReference>
<dbReference type="PANTHER" id="PTHR42707">
    <property type="entry name" value="ACYL-COA DEHYDROGENASE"/>
    <property type="match status" value="1"/>
</dbReference>
<protein>
    <recommendedName>
        <fullName evidence="10">Acyl-CoA dehydrogenase/oxidase C-terminal domain-containing protein</fullName>
    </recommendedName>
</protein>
<dbReference type="RefSeq" id="XP_024777771.1">
    <property type="nucleotide sequence ID" value="XM_024914226.1"/>
</dbReference>
<dbReference type="GO" id="GO:0003995">
    <property type="term" value="F:acyl-CoA dehydrogenase activity"/>
    <property type="evidence" value="ECO:0007669"/>
    <property type="project" value="TreeGrafter"/>
</dbReference>
<dbReference type="SUPFAM" id="SSF47203">
    <property type="entry name" value="Acyl-CoA dehydrogenase C-terminal domain-like"/>
    <property type="match status" value="1"/>
</dbReference>
<comment type="cofactor">
    <cofactor evidence="4">
        <name>FAD</name>
        <dbReference type="ChEBI" id="CHEBI:57692"/>
    </cofactor>
</comment>
<evidence type="ECO:0000256" key="4">
    <source>
        <dbReference type="RuleBase" id="RU362125"/>
    </source>
</evidence>